<protein>
    <recommendedName>
        <fullName evidence="3">Capsule polysaccharide biosynthesis</fullName>
    </recommendedName>
</protein>
<gene>
    <name evidence="1" type="ordered locus">Rru_A2640</name>
</gene>
<accession>Q2RR08</accession>
<dbReference type="KEGG" id="rru:Rru_A2640"/>
<dbReference type="STRING" id="269796.Rru_A2640"/>
<dbReference type="RefSeq" id="WP_011390390.1">
    <property type="nucleotide sequence ID" value="NC_007643.1"/>
</dbReference>
<organism evidence="1 2">
    <name type="scientific">Rhodospirillum rubrum (strain ATCC 11170 / ATH 1.1.1 / DSM 467 / LMG 4362 / NCIMB 8255 / S1)</name>
    <dbReference type="NCBI Taxonomy" id="269796"/>
    <lineage>
        <taxon>Bacteria</taxon>
        <taxon>Pseudomonadati</taxon>
        <taxon>Pseudomonadota</taxon>
        <taxon>Alphaproteobacteria</taxon>
        <taxon>Rhodospirillales</taxon>
        <taxon>Rhodospirillaceae</taxon>
        <taxon>Rhodospirillum</taxon>
    </lineage>
</organism>
<name>Q2RR08_RHORT</name>
<dbReference type="AlphaFoldDB" id="Q2RR08"/>
<dbReference type="Proteomes" id="UP000001929">
    <property type="component" value="Chromosome"/>
</dbReference>
<dbReference type="eggNOG" id="COG0110">
    <property type="taxonomic scope" value="Bacteria"/>
</dbReference>
<evidence type="ECO:0000313" key="2">
    <source>
        <dbReference type="Proteomes" id="UP000001929"/>
    </source>
</evidence>
<evidence type="ECO:0008006" key="3">
    <source>
        <dbReference type="Google" id="ProtNLM"/>
    </source>
</evidence>
<dbReference type="EMBL" id="CP000230">
    <property type="protein sequence ID" value="ABC23437.1"/>
    <property type="molecule type" value="Genomic_DNA"/>
</dbReference>
<reference evidence="1 2" key="1">
    <citation type="journal article" date="2011" name="Stand. Genomic Sci.">
        <title>Complete genome sequence of Rhodospirillum rubrum type strain (S1).</title>
        <authorList>
            <person name="Munk A.C."/>
            <person name="Copeland A."/>
            <person name="Lucas S."/>
            <person name="Lapidus A."/>
            <person name="Del Rio T.G."/>
            <person name="Barry K."/>
            <person name="Detter J.C."/>
            <person name="Hammon N."/>
            <person name="Israni S."/>
            <person name="Pitluck S."/>
            <person name="Brettin T."/>
            <person name="Bruce D."/>
            <person name="Han C."/>
            <person name="Tapia R."/>
            <person name="Gilna P."/>
            <person name="Schmutz J."/>
            <person name="Larimer F."/>
            <person name="Land M."/>
            <person name="Kyrpides N.C."/>
            <person name="Mavromatis K."/>
            <person name="Richardson P."/>
            <person name="Rohde M."/>
            <person name="Goker M."/>
            <person name="Klenk H.P."/>
            <person name="Zhang Y."/>
            <person name="Roberts G.P."/>
            <person name="Reslewic S."/>
            <person name="Schwartz D.C."/>
        </authorList>
    </citation>
    <scope>NUCLEOTIDE SEQUENCE [LARGE SCALE GENOMIC DNA]</scope>
    <source>
        <strain evidence="2">ATCC 11170 / ATH 1.1.1 / DSM 467 / LMG 4362 / NCIMB 8255 / S1</strain>
    </source>
</reference>
<keyword evidence="2" id="KW-1185">Reference proteome</keyword>
<dbReference type="EnsemblBacteria" id="ABC23437">
    <property type="protein sequence ID" value="ABC23437"/>
    <property type="gene ID" value="Rru_A2640"/>
</dbReference>
<sequence>MVVPKLIVTGDIFRPYPSGQRHESAVWKNVRWLDGIVGTAARLSGWTVTTASWDPRLPSPAIYIDTPAIYEAFGIPLTIAGWGKLLSQPSCPPEVESLLIDAFAADLVVGYEMPDLLLRLLDRAGIAVIDISLYPVRFLDDVVFALRSNRPDIHAVLLQHAVPRAEMLLQAGLLKSKAAWMEPPLRQPLRPGTTVILGQVPGDRALLDGETGRFRCLEDYAAQLLDLCLNSSMVLFKPHPYAAGQSQTNKVMSEIGAVTWVDANVYHLLAQPEVSTVCALNSSVLVEAELFGKDAIWLAPPLYHYGDEFPADARFGAAVPLTSAWCNPDFWSALRGEKPDESVALTPRPNRLRRALNADWGFSSMDKVVA</sequence>
<dbReference type="HOGENOM" id="CLU_041403_1_0_5"/>
<evidence type="ECO:0000313" key="1">
    <source>
        <dbReference type="EMBL" id="ABC23437.1"/>
    </source>
</evidence>
<proteinExistence type="predicted"/>